<gene>
    <name evidence="1" type="ORF">BECKUNK1418G_GA0071005_100274</name>
    <name evidence="2" type="ORF">BECKUNK1418H_GA0071006_100174</name>
</gene>
<organism evidence="2">
    <name type="scientific">Candidatus Kentrum sp. UNK</name>
    <dbReference type="NCBI Taxonomy" id="2126344"/>
    <lineage>
        <taxon>Bacteria</taxon>
        <taxon>Pseudomonadati</taxon>
        <taxon>Pseudomonadota</taxon>
        <taxon>Gammaproteobacteria</taxon>
        <taxon>Candidatus Kentrum</taxon>
    </lineage>
</organism>
<dbReference type="AlphaFoldDB" id="A0A451AQP0"/>
<accession>A0A451AQP0</accession>
<protein>
    <submittedName>
        <fullName evidence="2">Uncharacterized protein</fullName>
    </submittedName>
</protein>
<dbReference type="EMBL" id="CAADGD010000001">
    <property type="protein sequence ID" value="VFK68350.1"/>
    <property type="molecule type" value="Genomic_DNA"/>
</dbReference>
<evidence type="ECO:0000313" key="2">
    <source>
        <dbReference type="EMBL" id="VFK68350.1"/>
    </source>
</evidence>
<dbReference type="EMBL" id="CAADFZ010000002">
    <property type="protein sequence ID" value="VFK58279.1"/>
    <property type="molecule type" value="Genomic_DNA"/>
</dbReference>
<reference evidence="2" key="1">
    <citation type="submission" date="2019-02" db="EMBL/GenBank/DDBJ databases">
        <authorList>
            <person name="Gruber-Vodicka R. H."/>
            <person name="Seah K. B. B."/>
        </authorList>
    </citation>
    <scope>NUCLEOTIDE SEQUENCE</scope>
    <source>
        <strain evidence="2">BECK_BY19</strain>
        <strain evidence="1">BECK_BY8</strain>
    </source>
</reference>
<evidence type="ECO:0000313" key="1">
    <source>
        <dbReference type="EMBL" id="VFK58279.1"/>
    </source>
</evidence>
<sequence length="77" mass="8730">MKTKEEVKEEVEVEVIKWLNLSTSEESYGILLNLGDGYTFSLNDAGGKQQIAVFKGMVEAETAAILIRRRLIEMECY</sequence>
<proteinExistence type="predicted"/>
<name>A0A451AQP0_9GAMM</name>